<comment type="subcellular location">
    <subcellularLocation>
        <location evidence="1">Membrane</location>
        <topology evidence="1">Multi-pass membrane protein</topology>
    </subcellularLocation>
</comment>
<protein>
    <submittedName>
        <fullName evidence="7">FUSC family protein</fullName>
    </submittedName>
</protein>
<feature type="transmembrane region" description="Helical" evidence="5">
    <location>
        <begin position="233"/>
        <end position="249"/>
    </location>
</feature>
<evidence type="ECO:0000256" key="1">
    <source>
        <dbReference type="ARBA" id="ARBA00004141"/>
    </source>
</evidence>
<dbReference type="Pfam" id="PF13515">
    <property type="entry name" value="FUSC_2"/>
    <property type="match status" value="1"/>
</dbReference>
<organism evidence="7 8">
    <name type="scientific">Microbacterium dextranolyticum</name>
    <dbReference type="NCBI Taxonomy" id="36806"/>
    <lineage>
        <taxon>Bacteria</taxon>
        <taxon>Bacillati</taxon>
        <taxon>Actinomycetota</taxon>
        <taxon>Actinomycetes</taxon>
        <taxon>Micrococcales</taxon>
        <taxon>Microbacteriaceae</taxon>
        <taxon>Microbacterium</taxon>
    </lineage>
</organism>
<evidence type="ECO:0000256" key="5">
    <source>
        <dbReference type="SAM" id="Phobius"/>
    </source>
</evidence>
<comment type="caution">
    <text evidence="7">The sequence shown here is derived from an EMBL/GenBank/DDBJ whole genome shotgun (WGS) entry which is preliminary data.</text>
</comment>
<keyword evidence="4 5" id="KW-0472">Membrane</keyword>
<feature type="transmembrane region" description="Helical" evidence="5">
    <location>
        <begin position="335"/>
        <end position="354"/>
    </location>
</feature>
<feature type="transmembrane region" description="Helical" evidence="5">
    <location>
        <begin position="133"/>
        <end position="151"/>
    </location>
</feature>
<dbReference type="InterPro" id="IPR049453">
    <property type="entry name" value="Memb_transporter_dom"/>
</dbReference>
<keyword evidence="8" id="KW-1185">Reference proteome</keyword>
<dbReference type="AlphaFoldDB" id="A0A9W6HQ91"/>
<evidence type="ECO:0000313" key="7">
    <source>
        <dbReference type="EMBL" id="GLJ96609.1"/>
    </source>
</evidence>
<gene>
    <name evidence="7" type="ORF">GCM10017591_26720</name>
</gene>
<name>A0A9W6HQ91_9MICO</name>
<feature type="transmembrane region" description="Helical" evidence="5">
    <location>
        <begin position="84"/>
        <end position="103"/>
    </location>
</feature>
<evidence type="ECO:0000256" key="3">
    <source>
        <dbReference type="ARBA" id="ARBA00022989"/>
    </source>
</evidence>
<evidence type="ECO:0000259" key="6">
    <source>
        <dbReference type="Pfam" id="PF13515"/>
    </source>
</evidence>
<evidence type="ECO:0000313" key="8">
    <source>
        <dbReference type="Proteomes" id="UP001142291"/>
    </source>
</evidence>
<feature type="transmembrane region" description="Helical" evidence="5">
    <location>
        <begin position="34"/>
        <end position="53"/>
    </location>
</feature>
<keyword evidence="2 5" id="KW-0812">Transmembrane</keyword>
<sequence length="357" mass="36679">MHPDHVPLGARMHRELRHVADSLTSFGPPTGRRWPLALQAGLAMAAPIVLLAAVGRSDIALLAASGAFTVIYGGWLRPRERARFAPLIALALIACAAAGTLAAAGGTPVVLAGVVIVTIVSAAVAGRRSLGPPGTVFFVLVFGLSAQITALHDGGRAVDPLTYLVVVAGSCVFACVLVAAPLALPRYRAEKPRPLAELFPARWGGVARSLTARSAIVAVLGVCAAMLVDPTRSYWVVCAGIAVAGMPLGRRAAATRGIHRSVGTIGGGVLYLVLAFLPLPIWALGIVLGALQFVIELVVVRHYALALVFITPLVLLLIGAASGHAATVPLALERVVDTVVGAAIGTAAALTVRLHDD</sequence>
<reference evidence="7" key="1">
    <citation type="journal article" date="2014" name="Int. J. Syst. Evol. Microbiol.">
        <title>Complete genome sequence of Corynebacterium casei LMG S-19264T (=DSM 44701T), isolated from a smear-ripened cheese.</title>
        <authorList>
            <consortium name="US DOE Joint Genome Institute (JGI-PGF)"/>
            <person name="Walter F."/>
            <person name="Albersmeier A."/>
            <person name="Kalinowski J."/>
            <person name="Ruckert C."/>
        </authorList>
    </citation>
    <scope>NUCLEOTIDE SEQUENCE</scope>
    <source>
        <strain evidence="7">VKM Ac-1940</strain>
    </source>
</reference>
<feature type="domain" description="Integral membrane bound transporter" evidence="6">
    <location>
        <begin position="222"/>
        <end position="346"/>
    </location>
</feature>
<dbReference type="GO" id="GO:0016020">
    <property type="term" value="C:membrane"/>
    <property type="evidence" value="ECO:0007669"/>
    <property type="project" value="UniProtKB-SubCell"/>
</dbReference>
<keyword evidence="3 5" id="KW-1133">Transmembrane helix</keyword>
<proteinExistence type="predicted"/>
<dbReference type="RefSeq" id="WP_204964587.1">
    <property type="nucleotide sequence ID" value="NZ_BAAAUR010000014.1"/>
</dbReference>
<dbReference type="Proteomes" id="UP001142291">
    <property type="component" value="Unassembled WGS sequence"/>
</dbReference>
<evidence type="ECO:0000256" key="4">
    <source>
        <dbReference type="ARBA" id="ARBA00023136"/>
    </source>
</evidence>
<feature type="transmembrane region" description="Helical" evidence="5">
    <location>
        <begin position="59"/>
        <end position="77"/>
    </location>
</feature>
<feature type="transmembrane region" description="Helical" evidence="5">
    <location>
        <begin position="303"/>
        <end position="323"/>
    </location>
</feature>
<accession>A0A9W6HQ91</accession>
<reference evidence="7" key="2">
    <citation type="submission" date="2023-01" db="EMBL/GenBank/DDBJ databases">
        <authorList>
            <person name="Sun Q."/>
            <person name="Evtushenko L."/>
        </authorList>
    </citation>
    <scope>NUCLEOTIDE SEQUENCE</scope>
    <source>
        <strain evidence="7">VKM Ac-1940</strain>
    </source>
</reference>
<feature type="transmembrane region" description="Helical" evidence="5">
    <location>
        <begin position="269"/>
        <end position="291"/>
    </location>
</feature>
<evidence type="ECO:0000256" key="2">
    <source>
        <dbReference type="ARBA" id="ARBA00022692"/>
    </source>
</evidence>
<dbReference type="EMBL" id="BSER01000012">
    <property type="protein sequence ID" value="GLJ96609.1"/>
    <property type="molecule type" value="Genomic_DNA"/>
</dbReference>
<feature type="transmembrane region" description="Helical" evidence="5">
    <location>
        <begin position="163"/>
        <end position="184"/>
    </location>
</feature>